<evidence type="ECO:0000256" key="6">
    <source>
        <dbReference type="ARBA" id="ARBA00022833"/>
    </source>
</evidence>
<evidence type="ECO:0000256" key="7">
    <source>
        <dbReference type="ARBA" id="ARBA00023049"/>
    </source>
</evidence>
<dbReference type="Gene3D" id="1.25.40.320">
    <property type="entry name" value="Peptidase M1, leukotriene A4 hydrolase/aminopeptidase C-terminal domain"/>
    <property type="match status" value="1"/>
</dbReference>
<evidence type="ECO:0000256" key="1">
    <source>
        <dbReference type="ARBA" id="ARBA00001947"/>
    </source>
</evidence>
<dbReference type="InterPro" id="IPR015211">
    <property type="entry name" value="Peptidase_M1_C"/>
</dbReference>
<evidence type="ECO:0000259" key="8">
    <source>
        <dbReference type="SMART" id="SM01263"/>
    </source>
</evidence>
<dbReference type="Pfam" id="PF09127">
    <property type="entry name" value="Leuk-A4-hydro_C"/>
    <property type="match status" value="1"/>
</dbReference>
<evidence type="ECO:0000256" key="4">
    <source>
        <dbReference type="ARBA" id="ARBA00022723"/>
    </source>
</evidence>
<accession>A0A0J8QWM6</accession>
<evidence type="ECO:0000313" key="9">
    <source>
        <dbReference type="EMBL" id="KMU75743.1"/>
    </source>
</evidence>
<dbReference type="PANTHER" id="PTHR45726:SF3">
    <property type="entry name" value="LEUKOTRIENE A-4 HYDROLASE"/>
    <property type="match status" value="1"/>
</dbReference>
<dbReference type="GO" id="GO:0005829">
    <property type="term" value="C:cytosol"/>
    <property type="evidence" value="ECO:0007669"/>
    <property type="project" value="TreeGrafter"/>
</dbReference>
<dbReference type="InterPro" id="IPR034015">
    <property type="entry name" value="M1_LTA4H"/>
</dbReference>
<feature type="domain" description="Peptidase M1 leukotriene A4 hydrolase/aminopeptidase C-terminal" evidence="8">
    <location>
        <begin position="2"/>
        <end position="116"/>
    </location>
</feature>
<evidence type="ECO:0000313" key="10">
    <source>
        <dbReference type="Proteomes" id="UP000054559"/>
    </source>
</evidence>
<evidence type="ECO:0000256" key="2">
    <source>
        <dbReference type="ARBA" id="ARBA00010136"/>
    </source>
</evidence>
<dbReference type="GO" id="GO:0006508">
    <property type="term" value="P:proteolysis"/>
    <property type="evidence" value="ECO:0007669"/>
    <property type="project" value="UniProtKB-KW"/>
</dbReference>
<dbReference type="GO" id="GO:0008237">
    <property type="term" value="F:metallopeptidase activity"/>
    <property type="evidence" value="ECO:0007669"/>
    <property type="project" value="UniProtKB-KW"/>
</dbReference>
<dbReference type="InterPro" id="IPR038502">
    <property type="entry name" value="M1_LTA-4_hydro/amino_C_sf"/>
</dbReference>
<dbReference type="SMART" id="SM01263">
    <property type="entry name" value="Leuk-A4-hydro_C"/>
    <property type="match status" value="1"/>
</dbReference>
<dbReference type="SUPFAM" id="SSF48371">
    <property type="entry name" value="ARM repeat"/>
    <property type="match status" value="1"/>
</dbReference>
<dbReference type="GO" id="GO:0004301">
    <property type="term" value="F:epoxide hydrolase activity"/>
    <property type="evidence" value="ECO:0007669"/>
    <property type="project" value="TreeGrafter"/>
</dbReference>
<name>A0A0J8QWM6_COCIT</name>
<dbReference type="Proteomes" id="UP000054559">
    <property type="component" value="Unassembled WGS sequence"/>
</dbReference>
<keyword evidence="5 9" id="KW-0378">Hydrolase</keyword>
<comment type="similarity">
    <text evidence="2">Belongs to the peptidase M1 family.</text>
</comment>
<dbReference type="GO" id="GO:0008270">
    <property type="term" value="F:zinc ion binding"/>
    <property type="evidence" value="ECO:0007669"/>
    <property type="project" value="InterPro"/>
</dbReference>
<organism evidence="9 10">
    <name type="scientific">Coccidioides immitis RMSCC 3703</name>
    <dbReference type="NCBI Taxonomy" id="454286"/>
    <lineage>
        <taxon>Eukaryota</taxon>
        <taxon>Fungi</taxon>
        <taxon>Dikarya</taxon>
        <taxon>Ascomycota</taxon>
        <taxon>Pezizomycotina</taxon>
        <taxon>Eurotiomycetes</taxon>
        <taxon>Eurotiomycetidae</taxon>
        <taxon>Onygenales</taxon>
        <taxon>Onygenaceae</taxon>
        <taxon>Coccidioides</taxon>
    </lineage>
</organism>
<gene>
    <name evidence="9" type="ORF">CISG_04917</name>
</gene>
<dbReference type="FunFam" id="1.25.40.320:FF:000001">
    <property type="entry name" value="Leukotriene A(4) hydrolase"/>
    <property type="match status" value="1"/>
</dbReference>
<dbReference type="AlphaFoldDB" id="A0A0J8QWM6"/>
<proteinExistence type="inferred from homology"/>
<dbReference type="EMBL" id="DS268142">
    <property type="protein sequence ID" value="KMU75743.1"/>
    <property type="molecule type" value="Genomic_DNA"/>
</dbReference>
<dbReference type="STRING" id="454286.A0A0J8QWM6"/>
<reference evidence="10" key="1">
    <citation type="journal article" date="2010" name="Genome Res.">
        <title>Population genomic sequencing of Coccidioides fungi reveals recent hybridization and transposon control.</title>
        <authorList>
            <person name="Neafsey D.E."/>
            <person name="Barker B.M."/>
            <person name="Sharpton T.J."/>
            <person name="Stajich J.E."/>
            <person name="Park D.J."/>
            <person name="Whiston E."/>
            <person name="Hung C.-Y."/>
            <person name="McMahan C."/>
            <person name="White J."/>
            <person name="Sykes S."/>
            <person name="Heiman D."/>
            <person name="Young S."/>
            <person name="Zeng Q."/>
            <person name="Abouelleil A."/>
            <person name="Aftuck L."/>
            <person name="Bessette D."/>
            <person name="Brown A."/>
            <person name="FitzGerald M."/>
            <person name="Lui A."/>
            <person name="Macdonald J.P."/>
            <person name="Priest M."/>
            <person name="Orbach M.J."/>
            <person name="Galgiani J.N."/>
            <person name="Kirkland T.N."/>
            <person name="Cole G.T."/>
            <person name="Birren B.W."/>
            <person name="Henn M.R."/>
            <person name="Taylor J.W."/>
            <person name="Rounsley S.D."/>
        </authorList>
    </citation>
    <scope>NUCLEOTIDE SEQUENCE [LARGE SCALE GENOMIC DNA]</scope>
    <source>
        <strain evidence="10">RMSCC 3703</strain>
    </source>
</reference>
<sequence length="122" mass="14015">MDGLVANQIVVFLEQVLLFDNPLTPEQSRFMGQVYNFAQSQNIEVSYLYLQVGLKAGDDSIVEPTIKLLGEIGRMKFVRPLYRTLEKFNRDIAVDTFEKHKNFYHPICRGLLEKDLFGDKGA</sequence>
<comment type="cofactor">
    <cofactor evidence="1">
        <name>Zn(2+)</name>
        <dbReference type="ChEBI" id="CHEBI:29105"/>
    </cofactor>
</comment>
<keyword evidence="4" id="KW-0479">Metal-binding</keyword>
<keyword evidence="3" id="KW-0645">Protease</keyword>
<evidence type="ECO:0000256" key="5">
    <source>
        <dbReference type="ARBA" id="ARBA00022801"/>
    </source>
</evidence>
<dbReference type="PANTHER" id="PTHR45726">
    <property type="entry name" value="LEUKOTRIENE A-4 HYDROLASE"/>
    <property type="match status" value="1"/>
</dbReference>
<keyword evidence="7" id="KW-0482">Metalloprotease</keyword>
<dbReference type="GO" id="GO:0004177">
    <property type="term" value="F:aminopeptidase activity"/>
    <property type="evidence" value="ECO:0007669"/>
    <property type="project" value="TreeGrafter"/>
</dbReference>
<keyword evidence="6" id="KW-0862">Zinc</keyword>
<dbReference type="InterPro" id="IPR016024">
    <property type="entry name" value="ARM-type_fold"/>
</dbReference>
<protein>
    <submittedName>
        <fullName evidence="9">Leukotriene A-4 hydrolase hydrolase</fullName>
    </submittedName>
</protein>
<evidence type="ECO:0000256" key="3">
    <source>
        <dbReference type="ARBA" id="ARBA00022670"/>
    </source>
</evidence>